<dbReference type="AlphaFoldDB" id="A0A2Z5UWN8"/>
<proteinExistence type="predicted"/>
<keyword evidence="2" id="KW-1185">Reference proteome</keyword>
<dbReference type="EMBL" id="AP018005">
    <property type="protein sequence ID" value="BBB15495.1"/>
    <property type="molecule type" value="Genomic_DNA"/>
</dbReference>
<dbReference type="OrthoDB" id="9860975at2"/>
<sequence>MSYTCVNGIRHEYHDDELAGWFSNLKEEFAGFIVELDSKLKVRVEHREDYLPKRKSMEDYFALLTKNLEDICHKKSSEVLDKDDIAEIKDRIKNFDLALSEMKNFIGEEMYNGKLQYMLFKLKALLLGIVNCLFDRDLQYSRISGNGAFISMNTGPATHTTPVYILPDRPQISLFFSEQIYNEIDKIEKNLPLCSLN</sequence>
<dbReference type="KEGG" id="rvi:RVIR1_10230"/>
<evidence type="ECO:0000313" key="1">
    <source>
        <dbReference type="EMBL" id="BBB15495.1"/>
    </source>
</evidence>
<reference evidence="1 2" key="1">
    <citation type="submission" date="2017-03" db="EMBL/GenBank/DDBJ databases">
        <title>The genome sequence of Candidatus Rickettsiella viridis.</title>
        <authorList>
            <person name="Nikoh N."/>
            <person name="Tsuchida T."/>
            <person name="Yamaguchi K."/>
            <person name="Maeda T."/>
            <person name="Shigenobu S."/>
            <person name="Fukatsu T."/>
        </authorList>
    </citation>
    <scope>NUCLEOTIDE SEQUENCE [LARGE SCALE GENOMIC DNA]</scope>
    <source>
        <strain evidence="1 2">Ap-RA04</strain>
    </source>
</reference>
<accession>A0A2Z5UWN8</accession>
<evidence type="ECO:0000313" key="2">
    <source>
        <dbReference type="Proteomes" id="UP000282483"/>
    </source>
</evidence>
<organism evidence="1 2">
    <name type="scientific">Candidatus Rickettsiella viridis</name>
    <dbReference type="NCBI Taxonomy" id="676208"/>
    <lineage>
        <taxon>Bacteria</taxon>
        <taxon>Pseudomonadati</taxon>
        <taxon>Pseudomonadota</taxon>
        <taxon>Gammaproteobacteria</taxon>
        <taxon>Legionellales</taxon>
        <taxon>Coxiellaceae</taxon>
        <taxon>Rickettsiella</taxon>
    </lineage>
</organism>
<dbReference type="Proteomes" id="UP000282483">
    <property type="component" value="Chromosome"/>
</dbReference>
<gene>
    <name evidence="1" type="ORF">RVIR1_10230</name>
</gene>
<dbReference type="RefSeq" id="WP_126322964.1">
    <property type="nucleotide sequence ID" value="NZ_AP018005.1"/>
</dbReference>
<protein>
    <submittedName>
        <fullName evidence="1">Uncharacterized protein</fullName>
    </submittedName>
</protein>
<name>A0A2Z5UWN8_9COXI</name>